<dbReference type="EMBL" id="JABCKV010001998">
    <property type="protein sequence ID" value="KAG5639821.1"/>
    <property type="molecule type" value="Genomic_DNA"/>
</dbReference>
<reference evidence="2" key="1">
    <citation type="submission" date="2020-07" db="EMBL/GenBank/DDBJ databases">
        <authorList>
            <person name="Nieuwenhuis M."/>
            <person name="Van De Peppel L.J.J."/>
        </authorList>
    </citation>
    <scope>NUCLEOTIDE SEQUENCE</scope>
    <source>
        <strain evidence="2">AP01</strain>
        <tissue evidence="2">Mycelium</tissue>
    </source>
</reference>
<reference evidence="2" key="2">
    <citation type="submission" date="2021-10" db="EMBL/GenBank/DDBJ databases">
        <title>Phylogenomics reveals ancestral predisposition of the termite-cultivated fungus Termitomyces towards a domesticated lifestyle.</title>
        <authorList>
            <person name="Auxier B."/>
            <person name="Grum-Grzhimaylo A."/>
            <person name="Cardenas M.E."/>
            <person name="Lodge J.D."/>
            <person name="Laessoe T."/>
            <person name="Pedersen O."/>
            <person name="Smith M.E."/>
            <person name="Kuyper T.W."/>
            <person name="Franco-Molano E.A."/>
            <person name="Baroni T.J."/>
            <person name="Aanen D.K."/>
        </authorList>
    </citation>
    <scope>NUCLEOTIDE SEQUENCE</scope>
    <source>
        <strain evidence="2">AP01</strain>
        <tissue evidence="2">Mycelium</tissue>
    </source>
</reference>
<organism evidence="2 3">
    <name type="scientific">Asterophora parasitica</name>
    <dbReference type="NCBI Taxonomy" id="117018"/>
    <lineage>
        <taxon>Eukaryota</taxon>
        <taxon>Fungi</taxon>
        <taxon>Dikarya</taxon>
        <taxon>Basidiomycota</taxon>
        <taxon>Agaricomycotina</taxon>
        <taxon>Agaricomycetes</taxon>
        <taxon>Agaricomycetidae</taxon>
        <taxon>Agaricales</taxon>
        <taxon>Tricholomatineae</taxon>
        <taxon>Lyophyllaceae</taxon>
        <taxon>Asterophora</taxon>
    </lineage>
</organism>
<evidence type="ECO:0000313" key="2">
    <source>
        <dbReference type="EMBL" id="KAG5639821.1"/>
    </source>
</evidence>
<comment type="caution">
    <text evidence="2">The sequence shown here is derived from an EMBL/GenBank/DDBJ whole genome shotgun (WGS) entry which is preliminary data.</text>
</comment>
<proteinExistence type="predicted"/>
<sequence>MVNVSSDDEEPIFDNLPATGSAAALPCTYPTSLEPLNYANLVDNEIHSNSDQGNLDDILRDTHSHQHHAWVEDAEDKDDGLYGRAAAGDINEEGVDEPDNTDGEIPDWIAYERLFSNAFGEEYKQQAAEIEKLSEYDQAICRAFAYKVQIHTTNEDFAKIPLAFPSDLPLPKLSGICSCVAFLSRFKPNIYDCCINSCCCFVGTNKALTECPHCQEPQYQQSGQAQKHFVYIPLIPHLVTYFSNQKMAQKMQYQAEHEHRPGTTTDVFDGTLY</sequence>
<protein>
    <submittedName>
        <fullName evidence="2">Uncharacterized protein</fullName>
    </submittedName>
</protein>
<dbReference type="Proteomes" id="UP000775547">
    <property type="component" value="Unassembled WGS sequence"/>
</dbReference>
<evidence type="ECO:0000313" key="3">
    <source>
        <dbReference type="Proteomes" id="UP000775547"/>
    </source>
</evidence>
<keyword evidence="3" id="KW-1185">Reference proteome</keyword>
<feature type="compositionally biased region" description="Acidic residues" evidence="1">
    <location>
        <begin position="1"/>
        <end position="12"/>
    </location>
</feature>
<feature type="region of interest" description="Disordered" evidence="1">
    <location>
        <begin position="1"/>
        <end position="20"/>
    </location>
</feature>
<name>A0A9P7K657_9AGAR</name>
<accession>A0A9P7K657</accession>
<evidence type="ECO:0000256" key="1">
    <source>
        <dbReference type="SAM" id="MobiDB-lite"/>
    </source>
</evidence>
<dbReference type="OrthoDB" id="3257409at2759"/>
<gene>
    <name evidence="2" type="ORF">DXG03_003330</name>
</gene>
<dbReference type="AlphaFoldDB" id="A0A9P7K657"/>